<evidence type="ECO:0000313" key="2">
    <source>
        <dbReference type="WBParaSite" id="RSKR_0000739000.1"/>
    </source>
</evidence>
<dbReference type="WBParaSite" id="RSKR_0000739000.1">
    <property type="protein sequence ID" value="RSKR_0000739000.1"/>
    <property type="gene ID" value="RSKR_0000739000"/>
</dbReference>
<organism evidence="1 2">
    <name type="scientific">Rhabditophanes sp. KR3021</name>
    <dbReference type="NCBI Taxonomy" id="114890"/>
    <lineage>
        <taxon>Eukaryota</taxon>
        <taxon>Metazoa</taxon>
        <taxon>Ecdysozoa</taxon>
        <taxon>Nematoda</taxon>
        <taxon>Chromadorea</taxon>
        <taxon>Rhabditida</taxon>
        <taxon>Tylenchina</taxon>
        <taxon>Panagrolaimomorpha</taxon>
        <taxon>Strongyloidoidea</taxon>
        <taxon>Alloionematidae</taxon>
        <taxon>Rhabditophanes</taxon>
    </lineage>
</organism>
<proteinExistence type="predicted"/>
<sequence>MFTILALATQIITNLQGLVDVVGETEQIRQQTYPPIRQIRIDGDLILGGVFPVHEKSKTTDNPCGELWETRGVHRVEAMLYAMDMINAKNDFLRGYKLGAHIVDSCSNPAYALNQSLDFVREMIGGSDIEKISCSDHKDPTITKKPKKHVVAVVGASYSSVTVQIANLLRLFRIVQVSPASTNADLSEKSRFEYFARTVPSDTHQVRAMIDIILHFNWTFVSLVYSADEYGELGAGAFKKEARKANICIANEERILSKPELMAESVDNLINKLEPEKEVGARLVVLFVGTEHIPILMDKVSMKMNNTHSNYRNTKNIIWLASESWDRNNDMYTKAHRKWAAYGAIVLMLESNRIPSFEEYYLSLHPGSEKFQRNGWLRELWRQKFNCAFDLEDENDPNRCEDKRMSRDHFSADDKIQFVIEAVYAIAHGLKEMKEQLCPNDTVEHSWISRYSKGPEICDALAQVDGELFYKKYLLNVKFVDLVGKNVHFTKEGDGPAHYTILNYQPLVDNSSNDTEKDDYTIVGKWAEGTLVINESLMFWNQRLPNVNDTVKFKKKSAPISQCSVPCKSGHKKQLIKHDEQCCWACSKCEEYEYLSDEATCTDCGEGRFPTADRRRCYDLATKHLKYMKWDTWYTIIPVIMAVIGIACTIFVIICYIKFSEEPVVKASGRELSYILLFSFLICYCMTFVLVSKPTPFICALKRTGIGFAFSCLYGGMLVKTNRIHRIFSMATMSALRPRFISPISQVFITTLFTAVQLIGTIIWLLIIPPGTKNYHPTRSQVVLICNVPDHHFLYSLTYDAFLLIVCTIYAIRTRKVPENFNETKYIGFSMYTTCVVWISWMCLFFGTGGNFENIISSMTPTLPPFGMRATTANGHSPSVNMFAEKVRTLANMDKPVYTPSAVSELLDHKYGSVIGAPVNKSEQLDGKKTGSNGTQRSHYIMTVDEIKQGKQSKWTELEIHGKVINLSRNLFKFSHLTCLFLNDNMLSKVPPEIARLTNLNTLDLSNNKIRSLPSQMGDLTNLVDLNLSNNGIRVIPYELGKLFRLLQFNLSNNPLCPEQAMHYGANQDIKKLLDFLMYNFFGTMQYPQRRSWIPTRPVDPNLNFPIFTVMCYNVLCDKYATENMYTYCPKWALKWSYRKRKILDELEQYNCDILTLQEVETEQFHAFFYPELEALGYEGIFESKSRSRALDHSAKIHVDGCAIFWKKDKFELDYRELIEFSQVAADSETNEAFKRRVQPKDNIALIAVLKMKQFIYFHPYDLPSNLENTAIGEPIIVSTAHIHWDPEYCDVKVIQTMMLTNELYRILNEVAKKYNQKLNDIPMVMSGDMNSLPESGVVEFLTNGKISRMHEDLKTFATSQMSPQLDSFSAKPIDPRCFYHLLNLANTFNDMQFPWTNYTADFKGNIDYIFATPNSLLRYAMVEAPDIDWVNSYGVVGFPHPHIPSDHIPIMASFTVRKRVFNINDLVPKINPGYTDIQNAAANRGIFASNEYWE</sequence>
<evidence type="ECO:0000313" key="1">
    <source>
        <dbReference type="Proteomes" id="UP000095286"/>
    </source>
</evidence>
<reference evidence="2" key="1">
    <citation type="submission" date="2016-11" db="UniProtKB">
        <authorList>
            <consortium name="WormBaseParasite"/>
        </authorList>
    </citation>
    <scope>IDENTIFICATION</scope>
    <source>
        <strain evidence="2">KR3021</strain>
    </source>
</reference>
<protein>
    <submittedName>
        <fullName evidence="2">Poly(A)-specific ribonuclease</fullName>
    </submittedName>
</protein>
<name>A0AC35U3M6_9BILA</name>
<dbReference type="Proteomes" id="UP000095286">
    <property type="component" value="Unplaced"/>
</dbReference>
<accession>A0AC35U3M6</accession>